<feature type="transmembrane region" description="Helical" evidence="1">
    <location>
        <begin position="109"/>
        <end position="133"/>
    </location>
</feature>
<organism evidence="2 3">
    <name type="scientific">Cytobacillus solani</name>
    <dbReference type="NCBI Taxonomy" id="1637975"/>
    <lineage>
        <taxon>Bacteria</taxon>
        <taxon>Bacillati</taxon>
        <taxon>Bacillota</taxon>
        <taxon>Bacilli</taxon>
        <taxon>Bacillales</taxon>
        <taxon>Bacillaceae</taxon>
        <taxon>Cytobacillus</taxon>
    </lineage>
</organism>
<dbReference type="Proteomes" id="UP000050996">
    <property type="component" value="Unassembled WGS sequence"/>
</dbReference>
<dbReference type="EMBL" id="LJIX01000006">
    <property type="protein sequence ID" value="KQL18376.1"/>
    <property type="molecule type" value="Genomic_DNA"/>
</dbReference>
<feature type="transmembrane region" description="Helical" evidence="1">
    <location>
        <begin position="145"/>
        <end position="171"/>
    </location>
</feature>
<comment type="caution">
    <text evidence="2">The sequence shown here is derived from an EMBL/GenBank/DDBJ whole genome shotgun (WGS) entry which is preliminary data.</text>
</comment>
<feature type="transmembrane region" description="Helical" evidence="1">
    <location>
        <begin position="61"/>
        <end position="82"/>
    </location>
</feature>
<reference evidence="2 3" key="1">
    <citation type="submission" date="2015-09" db="EMBL/GenBank/DDBJ databases">
        <title>Genome sequencing project for genomic taxonomy and phylogenomics of Bacillus-like bacteria.</title>
        <authorList>
            <person name="Liu B."/>
            <person name="Wang J."/>
            <person name="Zhu Y."/>
            <person name="Liu G."/>
            <person name="Chen Q."/>
            <person name="Chen Z."/>
            <person name="Lan J."/>
            <person name="Che J."/>
            <person name="Ge C."/>
            <person name="Shi H."/>
            <person name="Pan Z."/>
            <person name="Liu X."/>
        </authorList>
    </citation>
    <scope>NUCLEOTIDE SEQUENCE [LARGE SCALE GENOMIC DNA]</scope>
    <source>
        <strain evidence="2 3">FJAT-18043</strain>
    </source>
</reference>
<keyword evidence="1" id="KW-1133">Transmembrane helix</keyword>
<keyword evidence="3" id="KW-1185">Reference proteome</keyword>
<dbReference type="PATRIC" id="fig|1637975.4.peg.1155"/>
<evidence type="ECO:0000313" key="2">
    <source>
        <dbReference type="EMBL" id="KQL18376.1"/>
    </source>
</evidence>
<feature type="transmembrane region" description="Helical" evidence="1">
    <location>
        <begin position="20"/>
        <end position="41"/>
    </location>
</feature>
<proteinExistence type="predicted"/>
<feature type="transmembrane region" description="Helical" evidence="1">
    <location>
        <begin position="178"/>
        <end position="196"/>
    </location>
</feature>
<dbReference type="AlphaFoldDB" id="A0A0Q3QL82"/>
<evidence type="ECO:0000313" key="3">
    <source>
        <dbReference type="Proteomes" id="UP000050996"/>
    </source>
</evidence>
<dbReference type="RefSeq" id="WP_056683135.1">
    <property type="nucleotide sequence ID" value="NZ_LJIX01000006.1"/>
</dbReference>
<dbReference type="STRING" id="1637975.AN957_07180"/>
<keyword evidence="1" id="KW-0472">Membrane</keyword>
<evidence type="ECO:0000256" key="1">
    <source>
        <dbReference type="SAM" id="Phobius"/>
    </source>
</evidence>
<protein>
    <recommendedName>
        <fullName evidence="4">ABC transporter permease</fullName>
    </recommendedName>
</protein>
<gene>
    <name evidence="2" type="ORF">AN957_07180</name>
</gene>
<evidence type="ECO:0008006" key="4">
    <source>
        <dbReference type="Google" id="ProtNLM"/>
    </source>
</evidence>
<sequence length="252" mass="27334">MSVSSRRKITQILGAELDKLITLPLIWFTIMGTFIINLVLTRAFTSAGLQGAAGTQSILNIGLASMGYLQAGFIILGILATCSEYTGGQIRTTLTTIPWRGFQLSAKHLALAIITIPVAFIIAASGVLYAFIMMRDTAVVIEIDIMIKTIAGATGYLTLTTLLSAAIGALLRRTTPALVVLLGYYFIVSPLLRDFLPSSKNYFPDTAGSYMYMPPSSDEINVLTPMQGTGISMLWTLIFITVAIVFYRKRDA</sequence>
<accession>A0A0Q3QL82</accession>
<name>A0A0Q3QL82_9BACI</name>
<keyword evidence="1" id="KW-0812">Transmembrane</keyword>
<feature type="transmembrane region" description="Helical" evidence="1">
    <location>
        <begin position="226"/>
        <end position="247"/>
    </location>
</feature>